<dbReference type="EMBL" id="JAVFWL010000005">
    <property type="protein sequence ID" value="KAK6756133.1"/>
    <property type="molecule type" value="Genomic_DNA"/>
</dbReference>
<dbReference type="Proteomes" id="UP001303046">
    <property type="component" value="Unassembled WGS sequence"/>
</dbReference>
<sequence length="68" mass="7349">MLLPSLIAPETTTTTRSLASKHPHYVGIPLVDLPLPSTSHTKNLSPHSGNSRLRCSLLELAINIVSSY</sequence>
<protein>
    <submittedName>
        <fullName evidence="1">Uncharacterized protein</fullName>
    </submittedName>
</protein>
<keyword evidence="2" id="KW-1185">Reference proteome</keyword>
<comment type="caution">
    <text evidence="1">The sequence shown here is derived from an EMBL/GenBank/DDBJ whole genome shotgun (WGS) entry which is preliminary data.</text>
</comment>
<evidence type="ECO:0000313" key="2">
    <source>
        <dbReference type="Proteomes" id="UP001303046"/>
    </source>
</evidence>
<evidence type="ECO:0000313" key="1">
    <source>
        <dbReference type="EMBL" id="KAK6756133.1"/>
    </source>
</evidence>
<organism evidence="1 2">
    <name type="scientific">Necator americanus</name>
    <name type="common">Human hookworm</name>
    <dbReference type="NCBI Taxonomy" id="51031"/>
    <lineage>
        <taxon>Eukaryota</taxon>
        <taxon>Metazoa</taxon>
        <taxon>Ecdysozoa</taxon>
        <taxon>Nematoda</taxon>
        <taxon>Chromadorea</taxon>
        <taxon>Rhabditida</taxon>
        <taxon>Rhabditina</taxon>
        <taxon>Rhabditomorpha</taxon>
        <taxon>Strongyloidea</taxon>
        <taxon>Ancylostomatidae</taxon>
        <taxon>Bunostominae</taxon>
        <taxon>Necator</taxon>
    </lineage>
</organism>
<accession>A0ABR1E0F0</accession>
<name>A0ABR1E0F0_NECAM</name>
<gene>
    <name evidence="1" type="primary">Necator_chrV.g19281</name>
    <name evidence="1" type="ORF">RB195_014489</name>
</gene>
<reference evidence="1 2" key="1">
    <citation type="submission" date="2023-08" db="EMBL/GenBank/DDBJ databases">
        <title>A Necator americanus chromosomal reference genome.</title>
        <authorList>
            <person name="Ilik V."/>
            <person name="Petrzelkova K.J."/>
            <person name="Pardy F."/>
            <person name="Fuh T."/>
            <person name="Niatou-Singa F.S."/>
            <person name="Gouil Q."/>
            <person name="Baker L."/>
            <person name="Ritchie M.E."/>
            <person name="Jex A.R."/>
            <person name="Gazzola D."/>
            <person name="Li H."/>
            <person name="Toshio Fujiwara R."/>
            <person name="Zhan B."/>
            <person name="Aroian R.V."/>
            <person name="Pafco B."/>
            <person name="Schwarz E.M."/>
        </authorList>
    </citation>
    <scope>NUCLEOTIDE SEQUENCE [LARGE SCALE GENOMIC DNA]</scope>
    <source>
        <strain evidence="1 2">Aroian</strain>
        <tissue evidence="1">Whole animal</tissue>
    </source>
</reference>
<proteinExistence type="predicted"/>